<reference evidence="1" key="1">
    <citation type="submission" date="2021-02" db="EMBL/GenBank/DDBJ databases">
        <authorList>
            <person name="Dougan E. K."/>
            <person name="Rhodes N."/>
            <person name="Thang M."/>
            <person name="Chan C."/>
        </authorList>
    </citation>
    <scope>NUCLEOTIDE SEQUENCE</scope>
</reference>
<dbReference type="EMBL" id="CAJNIZ010048059">
    <property type="protein sequence ID" value="CAE7780962.1"/>
    <property type="molecule type" value="Genomic_DNA"/>
</dbReference>
<dbReference type="AlphaFoldDB" id="A0A812YHE6"/>
<evidence type="ECO:0000313" key="1">
    <source>
        <dbReference type="EMBL" id="CAE7780962.1"/>
    </source>
</evidence>
<evidence type="ECO:0000313" key="2">
    <source>
        <dbReference type="Proteomes" id="UP000649617"/>
    </source>
</evidence>
<accession>A0A812YHE6</accession>
<name>A0A812YHE6_SYMPI</name>
<gene>
    <name evidence="1" type="ORF">SPIL2461_LOCUS23205</name>
</gene>
<keyword evidence="2" id="KW-1185">Reference proteome</keyword>
<comment type="caution">
    <text evidence="1">The sequence shown here is derived from an EMBL/GenBank/DDBJ whole genome shotgun (WGS) entry which is preliminary data.</text>
</comment>
<organism evidence="1 2">
    <name type="scientific">Symbiodinium pilosum</name>
    <name type="common">Dinoflagellate</name>
    <dbReference type="NCBI Taxonomy" id="2952"/>
    <lineage>
        <taxon>Eukaryota</taxon>
        <taxon>Sar</taxon>
        <taxon>Alveolata</taxon>
        <taxon>Dinophyceae</taxon>
        <taxon>Suessiales</taxon>
        <taxon>Symbiodiniaceae</taxon>
        <taxon>Symbiodinium</taxon>
    </lineage>
</organism>
<proteinExistence type="predicted"/>
<protein>
    <submittedName>
        <fullName evidence="1">Uncharacterized protein</fullName>
    </submittedName>
</protein>
<sequence length="224" mass="24331">MEAAVYLDSLSLLMAAARSFRFSAGQNFELQLATKLSKAAGHFGQEDVVREMQDVLRVLPRHQLHLSDELIETAATGLAALDTFEAAPETFVGHIKSVGSLIVGQSPHSSPHSFAVKLFQHHEAHFTNAGNPYDLQRLLHHVDAGKPIPRPLAFRLAAAAAQSQRAQAAQAAQAAQEVPLGSNLAQRIFERCFDTEEDPEDLSKATGPIRVNLGLLLNLLVLFV</sequence>
<dbReference type="Proteomes" id="UP000649617">
    <property type="component" value="Unassembled WGS sequence"/>
</dbReference>